<proteinExistence type="predicted"/>
<name>A0A6J4QKX7_9ACTN</name>
<gene>
    <name evidence="1" type="ORF">AVDCRST_MAG28-1056</name>
</gene>
<evidence type="ECO:0000313" key="1">
    <source>
        <dbReference type="EMBL" id="CAA9447903.1"/>
    </source>
</evidence>
<accession>A0A6J4QKX7</accession>
<protein>
    <submittedName>
        <fullName evidence="1">Uncharacterized protein</fullName>
    </submittedName>
</protein>
<organism evidence="1">
    <name type="scientific">uncultured Rubrobacteraceae bacterium</name>
    <dbReference type="NCBI Taxonomy" id="349277"/>
    <lineage>
        <taxon>Bacteria</taxon>
        <taxon>Bacillati</taxon>
        <taxon>Actinomycetota</taxon>
        <taxon>Rubrobacteria</taxon>
        <taxon>Rubrobacterales</taxon>
        <taxon>Rubrobacteraceae</taxon>
        <taxon>environmental samples</taxon>
    </lineage>
</organism>
<reference evidence="1" key="1">
    <citation type="submission" date="2020-02" db="EMBL/GenBank/DDBJ databases">
        <authorList>
            <person name="Meier V. D."/>
        </authorList>
    </citation>
    <scope>NUCLEOTIDE SEQUENCE</scope>
    <source>
        <strain evidence="1">AVDCRST_MAG28</strain>
    </source>
</reference>
<dbReference type="EMBL" id="CADCVE010000024">
    <property type="protein sequence ID" value="CAA9447903.1"/>
    <property type="molecule type" value="Genomic_DNA"/>
</dbReference>
<dbReference type="AlphaFoldDB" id="A0A6J4QKX7"/>
<sequence>MVREDNKRLLIDRRLSSTLAQLVRIVVEEEVGR</sequence>